<dbReference type="Pfam" id="PF03845">
    <property type="entry name" value="Spore_permease"/>
    <property type="match status" value="1"/>
</dbReference>
<dbReference type="GO" id="GO:0009847">
    <property type="term" value="P:spore germination"/>
    <property type="evidence" value="ECO:0007669"/>
    <property type="project" value="InterPro"/>
</dbReference>
<keyword evidence="10" id="KW-1185">Reference proteome</keyword>
<dbReference type="InterPro" id="IPR004761">
    <property type="entry name" value="Spore_GerAB"/>
</dbReference>
<feature type="transmembrane region" description="Helical" evidence="8">
    <location>
        <begin position="220"/>
        <end position="242"/>
    </location>
</feature>
<dbReference type="GO" id="GO:0016020">
    <property type="term" value="C:membrane"/>
    <property type="evidence" value="ECO:0007669"/>
    <property type="project" value="UniProtKB-SubCell"/>
</dbReference>
<evidence type="ECO:0000256" key="5">
    <source>
        <dbReference type="ARBA" id="ARBA00022692"/>
    </source>
</evidence>
<sequence>MREQETVSSGQMAVLFYVFMIGSSVIALPGPVIGFAKNGAWLSLILTAGFGTVLLYCTLYLYNKHPDLTFVEYSQKTVGTWVTAILVVPFLTVATESSMGIIQHMGIFLKTSMMRETPLYVFHAFIYITIAMTLRAGIEVMARLFFLLTVFMVLFILTVLLLATPEYHPAYMLPFLPQGFKPVLHGVYATVGFPYAELIFFTMLLPFVRQAEIGNLPKKMYVALWASTMSMVFVTVSTIMTFGPIAGERKYSVFEIARIIEVQEIIQRIESLIGISLILGSYMKATLSMYVLNIGLSRLLRLSDDRLLIFPLALIHMLASIISVESDNKWVEIVHSVVPLWFFVGAVIPLLILTAVTVVKTSRRRNNS</sequence>
<feature type="transmembrane region" description="Helical" evidence="8">
    <location>
        <begin position="12"/>
        <end position="34"/>
    </location>
</feature>
<feature type="transmembrane region" description="Helical" evidence="8">
    <location>
        <begin position="82"/>
        <end position="107"/>
    </location>
</feature>
<proteinExistence type="inferred from homology"/>
<dbReference type="NCBIfam" id="TIGR00912">
    <property type="entry name" value="2A0309"/>
    <property type="match status" value="1"/>
</dbReference>
<feature type="transmembrane region" description="Helical" evidence="8">
    <location>
        <begin position="272"/>
        <end position="295"/>
    </location>
</feature>
<evidence type="ECO:0000256" key="7">
    <source>
        <dbReference type="ARBA" id="ARBA00023136"/>
    </source>
</evidence>
<keyword evidence="3" id="KW-0813">Transport</keyword>
<comment type="caution">
    <text evidence="9">The sequence shown here is derived from an EMBL/GenBank/DDBJ whole genome shotgun (WGS) entry which is preliminary data.</text>
</comment>
<evidence type="ECO:0000256" key="2">
    <source>
        <dbReference type="ARBA" id="ARBA00007998"/>
    </source>
</evidence>
<feature type="transmembrane region" description="Helical" evidence="8">
    <location>
        <begin position="307"/>
        <end position="324"/>
    </location>
</feature>
<keyword evidence="7 8" id="KW-0472">Membrane</keyword>
<organism evidence="9 10">
    <name type="scientific">Paenibacillus arenilitoris</name>
    <dbReference type="NCBI Taxonomy" id="2772299"/>
    <lineage>
        <taxon>Bacteria</taxon>
        <taxon>Bacillati</taxon>
        <taxon>Bacillota</taxon>
        <taxon>Bacilli</taxon>
        <taxon>Bacillales</taxon>
        <taxon>Paenibacillaceae</taxon>
        <taxon>Paenibacillus</taxon>
    </lineage>
</organism>
<evidence type="ECO:0000256" key="8">
    <source>
        <dbReference type="SAM" id="Phobius"/>
    </source>
</evidence>
<evidence type="ECO:0000313" key="10">
    <source>
        <dbReference type="Proteomes" id="UP000632125"/>
    </source>
</evidence>
<evidence type="ECO:0000256" key="3">
    <source>
        <dbReference type="ARBA" id="ARBA00022448"/>
    </source>
</evidence>
<feature type="transmembrane region" description="Helical" evidence="8">
    <location>
        <begin position="40"/>
        <end position="62"/>
    </location>
</feature>
<evidence type="ECO:0000256" key="1">
    <source>
        <dbReference type="ARBA" id="ARBA00004141"/>
    </source>
</evidence>
<name>A0A927CTG7_9BACL</name>
<evidence type="ECO:0000313" key="9">
    <source>
        <dbReference type="EMBL" id="MBD2872932.1"/>
    </source>
</evidence>
<reference evidence="9" key="1">
    <citation type="submission" date="2020-09" db="EMBL/GenBank/DDBJ databases">
        <title>A novel bacterium of genus Paenibacillus, isolated from South China Sea.</title>
        <authorList>
            <person name="Huang H."/>
            <person name="Mo K."/>
            <person name="Hu Y."/>
        </authorList>
    </citation>
    <scope>NUCLEOTIDE SEQUENCE</scope>
    <source>
        <strain evidence="9">IB182493</strain>
    </source>
</reference>
<dbReference type="EMBL" id="JACXIY010000067">
    <property type="protein sequence ID" value="MBD2872932.1"/>
    <property type="molecule type" value="Genomic_DNA"/>
</dbReference>
<evidence type="ECO:0000256" key="4">
    <source>
        <dbReference type="ARBA" id="ARBA00022544"/>
    </source>
</evidence>
<feature type="transmembrane region" description="Helical" evidence="8">
    <location>
        <begin position="119"/>
        <end position="137"/>
    </location>
</feature>
<gene>
    <name evidence="9" type="ORF">IDH41_30670</name>
</gene>
<accession>A0A927CTG7</accession>
<feature type="transmembrane region" description="Helical" evidence="8">
    <location>
        <begin position="336"/>
        <end position="359"/>
    </location>
</feature>
<dbReference type="Proteomes" id="UP000632125">
    <property type="component" value="Unassembled WGS sequence"/>
</dbReference>
<comment type="similarity">
    <text evidence="2">Belongs to the amino acid-polyamine-organocation (APC) superfamily. Spore germination protein (SGP) (TC 2.A.3.9) family.</text>
</comment>
<protein>
    <submittedName>
        <fullName evidence="9">GerAB/ArcD/ProY family transporter</fullName>
    </submittedName>
</protein>
<dbReference type="PANTHER" id="PTHR34975">
    <property type="entry name" value="SPORE GERMINATION PROTEIN A2"/>
    <property type="match status" value="1"/>
</dbReference>
<dbReference type="PANTHER" id="PTHR34975:SF2">
    <property type="entry name" value="SPORE GERMINATION PROTEIN A2"/>
    <property type="match status" value="1"/>
</dbReference>
<keyword evidence="4" id="KW-0309">Germination</keyword>
<dbReference type="AlphaFoldDB" id="A0A927CTG7"/>
<keyword evidence="6 8" id="KW-1133">Transmembrane helix</keyword>
<comment type="subcellular location">
    <subcellularLocation>
        <location evidence="1">Membrane</location>
        <topology evidence="1">Multi-pass membrane protein</topology>
    </subcellularLocation>
</comment>
<dbReference type="RefSeq" id="WP_190868079.1">
    <property type="nucleotide sequence ID" value="NZ_JACXIY010000067.1"/>
</dbReference>
<keyword evidence="5 8" id="KW-0812">Transmembrane</keyword>
<feature type="transmembrane region" description="Helical" evidence="8">
    <location>
        <begin position="144"/>
        <end position="163"/>
    </location>
</feature>
<feature type="transmembrane region" description="Helical" evidence="8">
    <location>
        <begin position="183"/>
        <end position="208"/>
    </location>
</feature>
<evidence type="ECO:0000256" key="6">
    <source>
        <dbReference type="ARBA" id="ARBA00022989"/>
    </source>
</evidence>